<evidence type="ECO:0000256" key="1">
    <source>
        <dbReference type="ARBA" id="ARBA00022723"/>
    </source>
</evidence>
<dbReference type="GO" id="GO:0004177">
    <property type="term" value="F:aminopeptidase activity"/>
    <property type="evidence" value="ECO:0007669"/>
    <property type="project" value="UniProtKB-KW"/>
</dbReference>
<sequence>MLEKLAMMRSVGNILDSCLAIKPKEQLLVLTDTDNLPTGQLFALAGEERGAETILLVMKPRTRHGEELPSIIADAMKAADAIVAPTTFSVNHTNARKRASDAGARLIFFPGSQEAMFTDGSLDIDFVKQAEIIMRLSRAFDAGSRVRVTSDDGATDFSIDIRGRKSVPQTGICHTPGTISPPPCIETAVSPIEGSTEGVAVIDGAVVPGGEVLEPFKLTLSGGRIVDIDTSGKDGRKFASLIESYGDDNMYCHVELGIGLNPKAKIGRGIELEDEGEFGTLHLGIGNGITFGSTIRAVGHIDLVIRHPIVQIDDVIALKSREVLV</sequence>
<keyword evidence="1" id="KW-0479">Metal-binding</keyword>
<dbReference type="PANTHER" id="PTHR34448">
    <property type="entry name" value="AMINOPEPTIDASE"/>
    <property type="match status" value="1"/>
</dbReference>
<dbReference type="InterPro" id="IPR052170">
    <property type="entry name" value="M29_Exopeptidase"/>
</dbReference>
<dbReference type="GO" id="GO:0046872">
    <property type="term" value="F:metal ion binding"/>
    <property type="evidence" value="ECO:0007669"/>
    <property type="project" value="UniProtKB-KW"/>
</dbReference>
<accession>A0A4R7BT67</accession>
<dbReference type="RefSeq" id="WP_133772232.1">
    <property type="nucleotide sequence ID" value="NZ_SNZR01000014.1"/>
</dbReference>
<organism evidence="2 3">
    <name type="scientific">Enterovirga rhinocerotis</name>
    <dbReference type="NCBI Taxonomy" id="1339210"/>
    <lineage>
        <taxon>Bacteria</taxon>
        <taxon>Pseudomonadati</taxon>
        <taxon>Pseudomonadota</taxon>
        <taxon>Alphaproteobacteria</taxon>
        <taxon>Hyphomicrobiales</taxon>
        <taxon>Methylobacteriaceae</taxon>
        <taxon>Enterovirga</taxon>
    </lineage>
</organism>
<dbReference type="Proteomes" id="UP000295122">
    <property type="component" value="Unassembled WGS sequence"/>
</dbReference>
<dbReference type="EMBL" id="SNZR01000014">
    <property type="protein sequence ID" value="TDR88928.1"/>
    <property type="molecule type" value="Genomic_DNA"/>
</dbReference>
<name>A0A4R7BT67_9HYPH</name>
<keyword evidence="3" id="KW-1185">Reference proteome</keyword>
<gene>
    <name evidence="2" type="ORF">EV668_3413</name>
</gene>
<proteinExistence type="predicted"/>
<reference evidence="2 3" key="1">
    <citation type="submission" date="2019-03" db="EMBL/GenBank/DDBJ databases">
        <title>Genomic Encyclopedia of Type Strains, Phase IV (KMG-IV): sequencing the most valuable type-strain genomes for metagenomic binning, comparative biology and taxonomic classification.</title>
        <authorList>
            <person name="Goeker M."/>
        </authorList>
    </citation>
    <scope>NUCLEOTIDE SEQUENCE [LARGE SCALE GENOMIC DNA]</scope>
    <source>
        <strain evidence="2 3">DSM 25903</strain>
    </source>
</reference>
<keyword evidence="2" id="KW-0378">Hydrolase</keyword>
<dbReference type="Pfam" id="PF26233">
    <property type="entry name" value="NicX"/>
    <property type="match status" value="1"/>
</dbReference>
<dbReference type="OrthoDB" id="6918951at2"/>
<evidence type="ECO:0000313" key="2">
    <source>
        <dbReference type="EMBL" id="TDR88928.1"/>
    </source>
</evidence>
<evidence type="ECO:0000313" key="3">
    <source>
        <dbReference type="Proteomes" id="UP000295122"/>
    </source>
</evidence>
<keyword evidence="2" id="KW-0031">Aminopeptidase</keyword>
<protein>
    <submittedName>
        <fullName evidence="2">Leucyl aminopeptidase (Aminopeptidase T)</fullName>
    </submittedName>
</protein>
<dbReference type="SUPFAM" id="SSF144052">
    <property type="entry name" value="Thermophilic metalloprotease-like"/>
    <property type="match status" value="1"/>
</dbReference>
<keyword evidence="2" id="KW-0645">Protease</keyword>
<comment type="caution">
    <text evidence="2">The sequence shown here is derived from an EMBL/GenBank/DDBJ whole genome shotgun (WGS) entry which is preliminary data.</text>
</comment>
<dbReference type="AlphaFoldDB" id="A0A4R7BT67"/>
<dbReference type="InterPro" id="IPR058739">
    <property type="entry name" value="NicX"/>
</dbReference>
<dbReference type="PANTHER" id="PTHR34448:SF1">
    <property type="entry name" value="BLL6088 PROTEIN"/>
    <property type="match status" value="1"/>
</dbReference>